<accession>A0AA41YXX5</accession>
<dbReference type="RefSeq" id="WP_282585668.1">
    <property type="nucleotide sequence ID" value="NZ_JAMOIM010000009.1"/>
</dbReference>
<reference evidence="1" key="1">
    <citation type="submission" date="2022-05" db="EMBL/GenBank/DDBJ databases">
        <authorList>
            <person name="Pankratov T."/>
        </authorList>
    </citation>
    <scope>NUCLEOTIDE SEQUENCE</scope>
    <source>
        <strain evidence="1">BP6-180914</strain>
    </source>
</reference>
<keyword evidence="2" id="KW-1185">Reference proteome</keyword>
<evidence type="ECO:0000313" key="2">
    <source>
        <dbReference type="Proteomes" id="UP001165667"/>
    </source>
</evidence>
<dbReference type="Proteomes" id="UP001165667">
    <property type="component" value="Unassembled WGS sequence"/>
</dbReference>
<comment type="caution">
    <text evidence="1">The sequence shown here is derived from an EMBL/GenBank/DDBJ whole genome shotgun (WGS) entry which is preliminary data.</text>
</comment>
<protein>
    <submittedName>
        <fullName evidence="1">Uncharacterized protein</fullName>
    </submittedName>
</protein>
<proteinExistence type="predicted"/>
<dbReference type="AlphaFoldDB" id="A0AA41YXX5"/>
<gene>
    <name evidence="1" type="ORF">M8523_14825</name>
</gene>
<evidence type="ECO:0000313" key="1">
    <source>
        <dbReference type="EMBL" id="MCW6509296.1"/>
    </source>
</evidence>
<name>A0AA41YXX5_9HYPH</name>
<sequence>MTLLKRLPSLGAVGLAISWPTCREGHEALAATALPHWRGGRRRSLPAQHMLTQAELIDAGLAALWARVIAVEAPWALGRPDDARQHHLTTLAFAIHPSGHANDTGWRHGPDQMSAGPHRRFGLAATSRSECASSLRGS</sequence>
<dbReference type="EMBL" id="JAMOIM010000009">
    <property type="protein sequence ID" value="MCW6509296.1"/>
    <property type="molecule type" value="Genomic_DNA"/>
</dbReference>
<organism evidence="1 2">
    <name type="scientific">Lichenifustis flavocetrariae</name>
    <dbReference type="NCBI Taxonomy" id="2949735"/>
    <lineage>
        <taxon>Bacteria</taxon>
        <taxon>Pseudomonadati</taxon>
        <taxon>Pseudomonadota</taxon>
        <taxon>Alphaproteobacteria</taxon>
        <taxon>Hyphomicrobiales</taxon>
        <taxon>Lichenihabitantaceae</taxon>
        <taxon>Lichenifustis</taxon>
    </lineage>
</organism>